<sequence length="161" mass="17675">MGNIALIPRPRPRPRHFLPSQAFRSCLESRCPRGAIIDPIRGPPQRRMHALSQTHRGCDALEATAATSCNATTEAPASKLRSCQVVAGVPRGLAGDPGLKDNFWGVNAVPPARKRIDCYRQLGRRKGSSLMLLQQLCNHGIRQVSRPRICHANHTRNTCSA</sequence>
<dbReference type="EMBL" id="KZ084089">
    <property type="protein sequence ID" value="OSD06850.1"/>
    <property type="molecule type" value="Genomic_DNA"/>
</dbReference>
<evidence type="ECO:0000313" key="1">
    <source>
        <dbReference type="EMBL" id="OSD06850.1"/>
    </source>
</evidence>
<evidence type="ECO:0000313" key="2">
    <source>
        <dbReference type="Proteomes" id="UP000193067"/>
    </source>
</evidence>
<dbReference type="Proteomes" id="UP000193067">
    <property type="component" value="Unassembled WGS sequence"/>
</dbReference>
<name>A0A1Y2J0B1_TRAC3</name>
<reference evidence="1 2" key="1">
    <citation type="journal article" date="2015" name="Biotechnol. Biofuels">
        <title>Enhanced degradation of softwood versus hardwood by the white-rot fungus Pycnoporus coccineus.</title>
        <authorList>
            <person name="Couturier M."/>
            <person name="Navarro D."/>
            <person name="Chevret D."/>
            <person name="Henrissat B."/>
            <person name="Piumi F."/>
            <person name="Ruiz-Duenas F.J."/>
            <person name="Martinez A.T."/>
            <person name="Grigoriev I.V."/>
            <person name="Riley R."/>
            <person name="Lipzen A."/>
            <person name="Berrin J.G."/>
            <person name="Master E.R."/>
            <person name="Rosso M.N."/>
        </authorList>
    </citation>
    <scope>NUCLEOTIDE SEQUENCE [LARGE SCALE GENOMIC DNA]</scope>
    <source>
        <strain evidence="1 2">BRFM310</strain>
    </source>
</reference>
<organism evidence="1 2">
    <name type="scientific">Trametes coccinea (strain BRFM310)</name>
    <name type="common">Pycnoporus coccineus</name>
    <dbReference type="NCBI Taxonomy" id="1353009"/>
    <lineage>
        <taxon>Eukaryota</taxon>
        <taxon>Fungi</taxon>
        <taxon>Dikarya</taxon>
        <taxon>Basidiomycota</taxon>
        <taxon>Agaricomycotina</taxon>
        <taxon>Agaricomycetes</taxon>
        <taxon>Polyporales</taxon>
        <taxon>Polyporaceae</taxon>
        <taxon>Trametes</taxon>
    </lineage>
</organism>
<proteinExistence type="predicted"/>
<accession>A0A1Y2J0B1</accession>
<gene>
    <name evidence="1" type="ORF">PYCCODRAFT_772983</name>
</gene>
<dbReference type="AlphaFoldDB" id="A0A1Y2J0B1"/>
<dbReference type="OrthoDB" id="10598156at2759"/>
<keyword evidence="2" id="KW-1185">Reference proteome</keyword>
<protein>
    <submittedName>
        <fullName evidence="1">Uncharacterized protein</fullName>
    </submittedName>
</protein>